<dbReference type="GO" id="GO:0000139">
    <property type="term" value="C:Golgi membrane"/>
    <property type="evidence" value="ECO:0007669"/>
    <property type="project" value="InterPro"/>
</dbReference>
<sequence>MDSNRKPPIMSRRNGLGFNMIVVVICGFIVIFGIYSYHDLHTRLRKGEEVAERLRQQHESVSAQLQVVYEHKSRLDNSLKQEKRSHLKTKSDLEAEKEILETKYQREKKELLDRITSINQDHNLLKGRHDDLTAEHEKLQQNLQELTDEQRKKDDQRAIETAQVKQEAENSVARLRDELANTKRQKEELEQQLDVLNKKLALGNLHQNEVGTQSVALD</sequence>
<keyword evidence="2" id="KW-0472">Membrane</keyword>
<keyword evidence="2" id="KW-0812">Transmembrane</keyword>
<dbReference type="Proteomes" id="UP001209878">
    <property type="component" value="Unassembled WGS sequence"/>
</dbReference>
<evidence type="ECO:0000256" key="1">
    <source>
        <dbReference type="SAM" id="Coils"/>
    </source>
</evidence>
<keyword evidence="4" id="KW-1185">Reference proteome</keyword>
<dbReference type="EMBL" id="JAODUO010000430">
    <property type="protein sequence ID" value="KAK2180730.1"/>
    <property type="molecule type" value="Genomic_DNA"/>
</dbReference>
<dbReference type="PANTHER" id="PTHR22909">
    <property type="entry name" value="GOLGI INTEGRAL MEMBRANE PROTEIN 4"/>
    <property type="match status" value="1"/>
</dbReference>
<gene>
    <name evidence="3" type="ORF">NP493_430g04011</name>
</gene>
<accession>A0AAD9NSG2</accession>
<dbReference type="AlphaFoldDB" id="A0AAD9NSG2"/>
<feature type="coiled-coil region" evidence="1">
    <location>
        <begin position="44"/>
        <end position="206"/>
    </location>
</feature>
<keyword evidence="1" id="KW-0175">Coiled coil</keyword>
<dbReference type="PANTHER" id="PTHR22909:SF24">
    <property type="entry name" value="GOLGI INTEGRAL MEMBRANE PROTEIN 4-RELATED"/>
    <property type="match status" value="1"/>
</dbReference>
<feature type="transmembrane region" description="Helical" evidence="2">
    <location>
        <begin position="16"/>
        <end position="37"/>
    </location>
</feature>
<proteinExistence type="predicted"/>
<organism evidence="3 4">
    <name type="scientific">Ridgeia piscesae</name>
    <name type="common">Tubeworm</name>
    <dbReference type="NCBI Taxonomy" id="27915"/>
    <lineage>
        <taxon>Eukaryota</taxon>
        <taxon>Metazoa</taxon>
        <taxon>Spiralia</taxon>
        <taxon>Lophotrochozoa</taxon>
        <taxon>Annelida</taxon>
        <taxon>Polychaeta</taxon>
        <taxon>Sedentaria</taxon>
        <taxon>Canalipalpata</taxon>
        <taxon>Sabellida</taxon>
        <taxon>Siboglinidae</taxon>
        <taxon>Ridgeia</taxon>
    </lineage>
</organism>
<dbReference type="InterPro" id="IPR042336">
    <property type="entry name" value="GOLIM4"/>
</dbReference>
<protein>
    <submittedName>
        <fullName evidence="3">Uncharacterized protein</fullName>
    </submittedName>
</protein>
<keyword evidence="2" id="KW-1133">Transmembrane helix</keyword>
<evidence type="ECO:0000256" key="2">
    <source>
        <dbReference type="SAM" id="Phobius"/>
    </source>
</evidence>
<evidence type="ECO:0000313" key="4">
    <source>
        <dbReference type="Proteomes" id="UP001209878"/>
    </source>
</evidence>
<reference evidence="3" key="1">
    <citation type="journal article" date="2023" name="Mol. Biol. Evol.">
        <title>Third-Generation Sequencing Reveals the Adaptive Role of the Epigenome in Three Deep-Sea Polychaetes.</title>
        <authorList>
            <person name="Perez M."/>
            <person name="Aroh O."/>
            <person name="Sun Y."/>
            <person name="Lan Y."/>
            <person name="Juniper S.K."/>
            <person name="Young C.R."/>
            <person name="Angers B."/>
            <person name="Qian P.Y."/>
        </authorList>
    </citation>
    <scope>NUCLEOTIDE SEQUENCE</scope>
    <source>
        <strain evidence="3">R07B-5</strain>
    </source>
</reference>
<evidence type="ECO:0000313" key="3">
    <source>
        <dbReference type="EMBL" id="KAK2180730.1"/>
    </source>
</evidence>
<name>A0AAD9NSG2_RIDPI</name>
<comment type="caution">
    <text evidence="3">The sequence shown here is derived from an EMBL/GenBank/DDBJ whole genome shotgun (WGS) entry which is preliminary data.</text>
</comment>